<keyword evidence="3" id="KW-0479">Metal-binding</keyword>
<dbReference type="CDD" id="cd00051">
    <property type="entry name" value="EFh"/>
    <property type="match status" value="1"/>
</dbReference>
<feature type="domain" description="EF-hand" evidence="7">
    <location>
        <begin position="45"/>
        <end position="80"/>
    </location>
</feature>
<protein>
    <submittedName>
        <fullName evidence="8">Calcium binding protein</fullName>
    </submittedName>
</protein>
<dbReference type="InterPro" id="IPR028846">
    <property type="entry name" value="Recoverin"/>
</dbReference>
<dbReference type="PRINTS" id="PR00450">
    <property type="entry name" value="RECOVERIN"/>
</dbReference>
<dbReference type="Pfam" id="PF13499">
    <property type="entry name" value="EF-hand_7"/>
    <property type="match status" value="1"/>
</dbReference>
<reference evidence="8" key="1">
    <citation type="submission" date="2022-10" db="EMBL/GenBank/DDBJ databases">
        <title>Novel sulphate-reducing endosymbionts in the free-living metamonad Anaeramoeba.</title>
        <authorList>
            <person name="Jerlstrom-Hultqvist J."/>
            <person name="Cepicka I."/>
            <person name="Gallot-Lavallee L."/>
            <person name="Salas-Leiva D."/>
            <person name="Curtis B.A."/>
            <person name="Zahonova K."/>
            <person name="Pipaliya S."/>
            <person name="Dacks J."/>
            <person name="Roger A.J."/>
        </authorList>
    </citation>
    <scope>NUCLEOTIDE SEQUENCE</scope>
    <source>
        <strain evidence="8">BMAN</strain>
    </source>
</reference>
<evidence type="ECO:0000256" key="4">
    <source>
        <dbReference type="ARBA" id="ARBA00022737"/>
    </source>
</evidence>
<dbReference type="PANTHER" id="PTHR23055:SF178">
    <property type="entry name" value="NEUROCALCIN HOMOLOG"/>
    <property type="match status" value="1"/>
</dbReference>
<dbReference type="PANTHER" id="PTHR23055">
    <property type="entry name" value="CALCIUM BINDING PROTEINS"/>
    <property type="match status" value="1"/>
</dbReference>
<evidence type="ECO:0000256" key="5">
    <source>
        <dbReference type="ARBA" id="ARBA00022837"/>
    </source>
</evidence>
<evidence type="ECO:0000313" key="9">
    <source>
        <dbReference type="Proteomes" id="UP001149090"/>
    </source>
</evidence>
<evidence type="ECO:0000256" key="3">
    <source>
        <dbReference type="ARBA" id="ARBA00022723"/>
    </source>
</evidence>
<dbReference type="Gene3D" id="1.10.238.10">
    <property type="entry name" value="EF-hand"/>
    <property type="match status" value="1"/>
</dbReference>
<dbReference type="AlphaFoldDB" id="A0A9Q0LM35"/>
<dbReference type="SUPFAM" id="SSF47473">
    <property type="entry name" value="EF-hand"/>
    <property type="match status" value="1"/>
</dbReference>
<accession>A0A9Q0LM35</accession>
<dbReference type="OrthoDB" id="191686at2759"/>
<dbReference type="GO" id="GO:0005509">
    <property type="term" value="F:calcium ion binding"/>
    <property type="evidence" value="ECO:0007669"/>
    <property type="project" value="InterPro"/>
</dbReference>
<comment type="caution">
    <text evidence="8">The sequence shown here is derived from an EMBL/GenBank/DDBJ whole genome shotgun (WGS) entry which is preliminary data.</text>
</comment>
<dbReference type="Proteomes" id="UP001149090">
    <property type="component" value="Unassembled WGS sequence"/>
</dbReference>
<evidence type="ECO:0000313" key="8">
    <source>
        <dbReference type="EMBL" id="KAJ5075337.1"/>
    </source>
</evidence>
<keyword evidence="4" id="KW-0677">Repeat</keyword>
<feature type="domain" description="EF-hand" evidence="7">
    <location>
        <begin position="81"/>
        <end position="116"/>
    </location>
</feature>
<evidence type="ECO:0000259" key="7">
    <source>
        <dbReference type="PROSITE" id="PS50222"/>
    </source>
</evidence>
<keyword evidence="2" id="KW-0519">Myristate</keyword>
<dbReference type="InterPro" id="IPR011992">
    <property type="entry name" value="EF-hand-dom_pair"/>
</dbReference>
<name>A0A9Q0LM35_ANAIG</name>
<keyword evidence="6" id="KW-0449">Lipoprotein</keyword>
<sequence>MPPKKQQSFGKQQIKALRARVKKLKGGKPEKCHLTVHDFQLLFNLDQQGAELLHKLFDEDGNGTVEFSELISAFTILSDDSDEKKAEFLFKTWDADGNGVLDKDEVYQMVYSTVTVTAALIAAEYTQEMGKLIGVKVDTQSVEFKQKLQKDISANIKHEDIQKIVDDLFEEVDKNKDGQISLDEFVTHCKGTGNTLAPFVESIKTVIKPQKGGCSIF</sequence>
<dbReference type="InterPro" id="IPR002048">
    <property type="entry name" value="EF_hand_dom"/>
</dbReference>
<organism evidence="8 9">
    <name type="scientific">Anaeramoeba ignava</name>
    <name type="common">Anaerobic marine amoeba</name>
    <dbReference type="NCBI Taxonomy" id="1746090"/>
    <lineage>
        <taxon>Eukaryota</taxon>
        <taxon>Metamonada</taxon>
        <taxon>Anaeramoebidae</taxon>
        <taxon>Anaeramoeba</taxon>
    </lineage>
</organism>
<feature type="domain" description="EF-hand" evidence="7">
    <location>
        <begin position="160"/>
        <end position="195"/>
    </location>
</feature>
<evidence type="ECO:0000256" key="2">
    <source>
        <dbReference type="ARBA" id="ARBA00022707"/>
    </source>
</evidence>
<dbReference type="SMART" id="SM00054">
    <property type="entry name" value="EFh"/>
    <property type="match status" value="3"/>
</dbReference>
<dbReference type="EMBL" id="JAPDFW010000065">
    <property type="protein sequence ID" value="KAJ5075337.1"/>
    <property type="molecule type" value="Genomic_DNA"/>
</dbReference>
<keyword evidence="9" id="KW-1185">Reference proteome</keyword>
<gene>
    <name evidence="8" type="ORF">M0811_07307</name>
</gene>
<proteinExistence type="inferred from homology"/>
<evidence type="ECO:0000256" key="1">
    <source>
        <dbReference type="ARBA" id="ARBA00006049"/>
    </source>
</evidence>
<dbReference type="PROSITE" id="PS00018">
    <property type="entry name" value="EF_HAND_1"/>
    <property type="match status" value="3"/>
</dbReference>
<keyword evidence="5" id="KW-0106">Calcium</keyword>
<dbReference type="InterPro" id="IPR018247">
    <property type="entry name" value="EF_Hand_1_Ca_BS"/>
</dbReference>
<comment type="similarity">
    <text evidence="1">Belongs to the recoverin family.</text>
</comment>
<dbReference type="Pfam" id="PF00036">
    <property type="entry name" value="EF-hand_1"/>
    <property type="match status" value="1"/>
</dbReference>
<evidence type="ECO:0000256" key="6">
    <source>
        <dbReference type="ARBA" id="ARBA00023288"/>
    </source>
</evidence>
<dbReference type="PROSITE" id="PS50222">
    <property type="entry name" value="EF_HAND_2"/>
    <property type="match status" value="3"/>
</dbReference>